<dbReference type="GO" id="GO:0007602">
    <property type="term" value="P:phototransduction"/>
    <property type="evidence" value="ECO:0007669"/>
    <property type="project" value="UniProtKB-KW"/>
</dbReference>
<evidence type="ECO:0000256" key="10">
    <source>
        <dbReference type="ARBA" id="ARBA00022989"/>
    </source>
</evidence>
<feature type="transmembrane region" description="Helical" evidence="20">
    <location>
        <begin position="523"/>
        <end position="544"/>
    </location>
</feature>
<dbReference type="PRINTS" id="PR00575">
    <property type="entry name" value="OPSINREDGRN"/>
</dbReference>
<feature type="transmembrane region" description="Helical" evidence="20">
    <location>
        <begin position="660"/>
        <end position="680"/>
    </location>
</feature>
<feature type="transmembrane region" description="Helical" evidence="20">
    <location>
        <begin position="43"/>
        <end position="71"/>
    </location>
</feature>
<keyword evidence="11 20" id="KW-0157">Chromophore</keyword>
<feature type="transmembrane region" description="Helical" evidence="20">
    <location>
        <begin position="83"/>
        <end position="110"/>
    </location>
</feature>
<feature type="transmembrane region" description="Helical" evidence="20">
    <location>
        <begin position="258"/>
        <end position="284"/>
    </location>
</feature>
<gene>
    <name evidence="22" type="ORF">D4764_04G0002110</name>
</gene>
<dbReference type="FunFam" id="1.20.1070.10:FF:000090">
    <property type="entry name" value="Long-wave-sensitive opsin 1"/>
    <property type="match status" value="1"/>
</dbReference>
<dbReference type="PRINTS" id="PR00238">
    <property type="entry name" value="OPSIN"/>
</dbReference>
<dbReference type="GO" id="GO:0001750">
    <property type="term" value="C:photoreceptor outer segment"/>
    <property type="evidence" value="ECO:0007669"/>
    <property type="project" value="UniProtKB-SubCell"/>
</dbReference>
<keyword evidence="12 20" id="KW-0297">G-protein coupled receptor</keyword>
<dbReference type="EMBL" id="RHFK02000017">
    <property type="protein sequence ID" value="TWW61564.1"/>
    <property type="molecule type" value="Genomic_DNA"/>
</dbReference>
<evidence type="ECO:0000256" key="6">
    <source>
        <dbReference type="ARBA" id="ARBA00022553"/>
    </source>
</evidence>
<feature type="domain" description="G-protein coupled receptors family 1 profile" evidence="21">
    <location>
        <begin position="62"/>
        <end position="314"/>
    </location>
</feature>
<evidence type="ECO:0000256" key="3">
    <source>
        <dbReference type="ARBA" id="ARBA00004504"/>
    </source>
</evidence>
<evidence type="ECO:0000256" key="4">
    <source>
        <dbReference type="ARBA" id="ARBA00013487"/>
    </source>
</evidence>
<dbReference type="InterPro" id="IPR001760">
    <property type="entry name" value="Opsin"/>
</dbReference>
<dbReference type="GO" id="GO:0016020">
    <property type="term" value="C:membrane"/>
    <property type="evidence" value="ECO:0007669"/>
    <property type="project" value="UniProtKB-SubCell"/>
</dbReference>
<dbReference type="PROSITE" id="PS50262">
    <property type="entry name" value="G_PROTEIN_RECEP_F1_2"/>
    <property type="match status" value="2"/>
</dbReference>
<dbReference type="AlphaFoldDB" id="A0A5C6N1U8"/>
<keyword evidence="6" id="KW-0597">Phosphoprotein</keyword>
<evidence type="ECO:0000313" key="22">
    <source>
        <dbReference type="EMBL" id="TWW61564.1"/>
    </source>
</evidence>
<comment type="function">
    <text evidence="1">Visual pigments are the light-absorbing molecules that mediate vision. They consist of an apoprotein, opsin, covalently linked to cis-retinal.</text>
</comment>
<feature type="transmembrane region" description="Helical" evidence="20">
    <location>
        <begin position="483"/>
        <end position="502"/>
    </location>
</feature>
<keyword evidence="8 20" id="KW-0812">Transmembrane</keyword>
<comment type="similarity">
    <text evidence="20">Belongs to the G-protein coupled receptor 1 family. Opsin subfamily.</text>
</comment>
<keyword evidence="14" id="KW-1015">Disulfide bond</keyword>
<dbReference type="GO" id="GO:0007601">
    <property type="term" value="P:visual perception"/>
    <property type="evidence" value="ECO:0007669"/>
    <property type="project" value="UniProtKB-KW"/>
</dbReference>
<dbReference type="InterPro" id="IPR050125">
    <property type="entry name" value="GPCR_opsins"/>
</dbReference>
<dbReference type="InterPro" id="IPR027430">
    <property type="entry name" value="Retinal_BS"/>
</dbReference>
<name>A0A5C6N1U8_9TELE</name>
<dbReference type="PROSITE" id="PS00238">
    <property type="entry name" value="OPSIN"/>
    <property type="match status" value="2"/>
</dbReference>
<evidence type="ECO:0000256" key="13">
    <source>
        <dbReference type="ARBA" id="ARBA00023136"/>
    </source>
</evidence>
<evidence type="ECO:0000256" key="5">
    <source>
        <dbReference type="ARBA" id="ARBA00022543"/>
    </source>
</evidence>
<keyword evidence="18" id="KW-0966">Cell projection</keyword>
<feature type="transmembrane region" description="Helical" evidence="20">
    <location>
        <begin position="211"/>
        <end position="238"/>
    </location>
</feature>
<keyword evidence="23" id="KW-1185">Reference proteome</keyword>
<dbReference type="FunFam" id="1.20.1070.10:FF:000018">
    <property type="entry name" value="Rhodopsin"/>
    <property type="match status" value="1"/>
</dbReference>
<accession>A0A5C6N1U8</accession>
<evidence type="ECO:0000256" key="19">
    <source>
        <dbReference type="ARBA" id="ARBA00023305"/>
    </source>
</evidence>
<comment type="caution">
    <text evidence="22">The sequence shown here is derived from an EMBL/GenBank/DDBJ whole genome shotgun (WGS) entry which is preliminary data.</text>
</comment>
<keyword evidence="7 20" id="KW-0716">Sensory transduction</keyword>
<dbReference type="Gene3D" id="1.20.1070.10">
    <property type="entry name" value="Rhodopsin 7-helix transmembrane proteins"/>
    <property type="match status" value="2"/>
</dbReference>
<keyword evidence="16" id="KW-0325">Glycoprotein</keyword>
<evidence type="ECO:0000256" key="1">
    <source>
        <dbReference type="ARBA" id="ARBA00002881"/>
    </source>
</evidence>
<feature type="transmembrane region" description="Helical" evidence="20">
    <location>
        <begin position="446"/>
        <end position="471"/>
    </location>
</feature>
<reference evidence="22 23" key="1">
    <citation type="submission" date="2019-04" db="EMBL/GenBank/DDBJ databases">
        <title>Chromosome genome assembly for Takifugu flavidus.</title>
        <authorList>
            <person name="Xiao S."/>
        </authorList>
    </citation>
    <scope>NUCLEOTIDE SEQUENCE [LARGE SCALE GENOMIC DNA]</scope>
    <source>
        <strain evidence="22">HTHZ2018</strain>
        <tissue evidence="22">Muscle</tissue>
    </source>
</reference>
<evidence type="ECO:0000256" key="9">
    <source>
        <dbReference type="ARBA" id="ARBA00022925"/>
    </source>
</evidence>
<keyword evidence="17 20" id="KW-0807">Transducer</keyword>
<evidence type="ECO:0000256" key="8">
    <source>
        <dbReference type="ARBA" id="ARBA00022692"/>
    </source>
</evidence>
<dbReference type="CDD" id="cd15081">
    <property type="entry name" value="7tmA_LWS_opsin"/>
    <property type="match status" value="1"/>
</dbReference>
<dbReference type="InterPro" id="IPR017452">
    <property type="entry name" value="GPCR_Rhodpsn_7TM"/>
</dbReference>
<keyword evidence="9 20" id="KW-0681">Retinal protein</keyword>
<keyword evidence="19" id="KW-0844">Vision</keyword>
<dbReference type="SMART" id="SM01381">
    <property type="entry name" value="7TM_GPCR_Srsx"/>
    <property type="match status" value="1"/>
</dbReference>
<sequence>MRMRGVRQHEFQEDFYIPIPLDTDNITALSPFLVPQDHLGSPVIFYGMSAFMFFLFVAGTGINVLTIACTIQYKKLRSHLNYILVNLAFSNLLVTTVGSFCCFCCFFARYMIVGPLGCKIEGFAATLGGMVSLWSLAVVAFERWLVVCKPLGNFIFKPDHAIVCCVFTWFFALIISAPPLFGWSRYIPEGFQCSCGPDWYTTGNKYNNESYVMFIFGFGFAVPLFVIVFCYSQLLFMLKSAAKAQAESASTQKAEREVTRMVVVMILGFLVCWLPYASFALWVVNNRGTPFDLRLATIPSCFSKASTVYNPIIYVVLNKQVVASEWHTTASPTEPARDKKGQLPVTSCNQNGRGMGKTVVCCQAVPRGHNERIRFRLHKQQSYQSLLCFLSSDPFEGPNYHIAPRWVYNVATIWMFIVVVLSVFTNGLVLVATAKFKKLRHPLNWILVNLAIADLGETVFASTISVCNQFFGYFILGHPMCVFEGYTVSTCGIAALWSLTIISWERWVVVCKPFGNVKFDAKWATGGIVFSWVWSAAWCAPPIFGWSRYWPHGLKTSCGPDVFSGSEDPGVQSYMIVLMITCCIIPLAIIILCYLAVWLAIRSVAMQQKESESTQKAEKEVSRMVVVMILAYCVCWGPYTFFACFAAANPGYAFHPLAAAMPAYFAKSATIYNPVIYVFMNRQFRVCIMKLFGKEVDDGSEVSTSKTEVSSVAPA</sequence>
<feature type="transmembrane region" description="Helical" evidence="20">
    <location>
        <begin position="413"/>
        <end position="434"/>
    </location>
</feature>
<dbReference type="Pfam" id="PF00001">
    <property type="entry name" value="7tm_1"/>
    <property type="match status" value="2"/>
</dbReference>
<feature type="transmembrane region" description="Helical" evidence="20">
    <location>
        <begin position="122"/>
        <end position="141"/>
    </location>
</feature>
<comment type="caution">
    <text evidence="20">Lacks conserved residue(s) required for the propagation of feature annotation.</text>
</comment>
<keyword evidence="15 20" id="KW-0675">Receptor</keyword>
<organism evidence="22 23">
    <name type="scientific">Takifugu flavidus</name>
    <name type="common">sansaifugu</name>
    <dbReference type="NCBI Taxonomy" id="433684"/>
    <lineage>
        <taxon>Eukaryota</taxon>
        <taxon>Metazoa</taxon>
        <taxon>Chordata</taxon>
        <taxon>Craniata</taxon>
        <taxon>Vertebrata</taxon>
        <taxon>Euteleostomi</taxon>
        <taxon>Actinopterygii</taxon>
        <taxon>Neopterygii</taxon>
        <taxon>Teleostei</taxon>
        <taxon>Neoteleostei</taxon>
        <taxon>Acanthomorphata</taxon>
        <taxon>Eupercaria</taxon>
        <taxon>Tetraodontiformes</taxon>
        <taxon>Tetradontoidea</taxon>
        <taxon>Tetraodontidae</taxon>
        <taxon>Takifugu</taxon>
    </lineage>
</organism>
<dbReference type="SUPFAM" id="SSF81321">
    <property type="entry name" value="Family A G protein-coupled receptor-like"/>
    <property type="match status" value="2"/>
</dbReference>
<keyword evidence="5 20" id="KW-0600">Photoreceptor protein</keyword>
<evidence type="ECO:0000256" key="20">
    <source>
        <dbReference type="RuleBase" id="RU004951"/>
    </source>
</evidence>
<dbReference type="PANTHER" id="PTHR24240">
    <property type="entry name" value="OPSIN"/>
    <property type="match status" value="1"/>
</dbReference>
<dbReference type="GO" id="GO:0009881">
    <property type="term" value="F:photoreceptor activity"/>
    <property type="evidence" value="ECO:0007669"/>
    <property type="project" value="UniProtKB-KW"/>
</dbReference>
<dbReference type="Proteomes" id="UP000324091">
    <property type="component" value="Chromosome 4"/>
</dbReference>
<evidence type="ECO:0000256" key="2">
    <source>
        <dbReference type="ARBA" id="ARBA00004141"/>
    </source>
</evidence>
<evidence type="ECO:0000256" key="12">
    <source>
        <dbReference type="ARBA" id="ARBA00023040"/>
    </source>
</evidence>
<feature type="domain" description="G-protein coupled receptors family 1 profile" evidence="21">
    <location>
        <begin position="425"/>
        <end position="677"/>
    </location>
</feature>
<keyword evidence="10 20" id="KW-1133">Transmembrane helix</keyword>
<keyword evidence="13 20" id="KW-0472">Membrane</keyword>
<feature type="transmembrane region" description="Helical" evidence="20">
    <location>
        <begin position="621"/>
        <end position="648"/>
    </location>
</feature>
<dbReference type="InterPro" id="IPR000378">
    <property type="entry name" value="Opsin_red/grn"/>
</dbReference>
<evidence type="ECO:0000313" key="23">
    <source>
        <dbReference type="Proteomes" id="UP000324091"/>
    </source>
</evidence>
<protein>
    <recommendedName>
        <fullName evidence="4">Rhodopsin</fullName>
    </recommendedName>
</protein>
<dbReference type="InterPro" id="IPR000276">
    <property type="entry name" value="GPCR_Rhodpsn"/>
</dbReference>
<comment type="subcellular location">
    <subcellularLocation>
        <location evidence="3">Cell projection</location>
        <location evidence="3">Cilium</location>
        <location evidence="3">Photoreceptor outer segment</location>
    </subcellularLocation>
    <subcellularLocation>
        <location evidence="2 20">Membrane</location>
        <topology evidence="2 20">Multi-pass membrane protein</topology>
    </subcellularLocation>
</comment>
<dbReference type="PRINTS" id="PR00237">
    <property type="entry name" value="GPCRRHODOPSN"/>
</dbReference>
<feature type="transmembrane region" description="Helical" evidence="20">
    <location>
        <begin position="161"/>
        <end position="181"/>
    </location>
</feature>
<evidence type="ECO:0000259" key="21">
    <source>
        <dbReference type="PROSITE" id="PS50262"/>
    </source>
</evidence>
<dbReference type="PROSITE" id="PS00237">
    <property type="entry name" value="G_PROTEIN_RECEP_F1_1"/>
    <property type="match status" value="2"/>
</dbReference>
<evidence type="ECO:0000256" key="18">
    <source>
        <dbReference type="ARBA" id="ARBA00023273"/>
    </source>
</evidence>
<evidence type="ECO:0000256" key="17">
    <source>
        <dbReference type="ARBA" id="ARBA00023224"/>
    </source>
</evidence>
<dbReference type="GO" id="GO:0004930">
    <property type="term" value="F:G protein-coupled receptor activity"/>
    <property type="evidence" value="ECO:0007669"/>
    <property type="project" value="UniProtKB-KW"/>
</dbReference>
<evidence type="ECO:0000256" key="7">
    <source>
        <dbReference type="ARBA" id="ARBA00022606"/>
    </source>
</evidence>
<evidence type="ECO:0000256" key="16">
    <source>
        <dbReference type="ARBA" id="ARBA00023180"/>
    </source>
</evidence>
<evidence type="ECO:0000256" key="11">
    <source>
        <dbReference type="ARBA" id="ARBA00022991"/>
    </source>
</evidence>
<feature type="transmembrane region" description="Helical" evidence="20">
    <location>
        <begin position="574"/>
        <end position="601"/>
    </location>
</feature>
<evidence type="ECO:0000256" key="15">
    <source>
        <dbReference type="ARBA" id="ARBA00023170"/>
    </source>
</evidence>
<evidence type="ECO:0000256" key="14">
    <source>
        <dbReference type="ARBA" id="ARBA00023157"/>
    </source>
</evidence>
<proteinExistence type="inferred from homology"/>